<dbReference type="AlphaFoldDB" id="A0A4U5MV47"/>
<accession>A0A4U5MV47</accession>
<dbReference type="Proteomes" id="UP000298663">
    <property type="component" value="Unassembled WGS sequence"/>
</dbReference>
<reference evidence="1 2" key="2">
    <citation type="journal article" date="2019" name="G3 (Bethesda)">
        <title>Hybrid Assembly of the Genome of the Entomopathogenic Nematode Steinernema carpocapsae Identifies the X-Chromosome.</title>
        <authorList>
            <person name="Serra L."/>
            <person name="Macchietto M."/>
            <person name="Macias-Munoz A."/>
            <person name="McGill C.J."/>
            <person name="Rodriguez I.M."/>
            <person name="Rodriguez B."/>
            <person name="Murad R."/>
            <person name="Mortazavi A."/>
        </authorList>
    </citation>
    <scope>NUCLEOTIDE SEQUENCE [LARGE SCALE GENOMIC DNA]</scope>
    <source>
        <strain evidence="1 2">ALL</strain>
    </source>
</reference>
<name>A0A4U5MV47_STECR</name>
<organism evidence="1 2">
    <name type="scientific">Steinernema carpocapsae</name>
    <name type="common">Entomopathogenic nematode</name>
    <dbReference type="NCBI Taxonomy" id="34508"/>
    <lineage>
        <taxon>Eukaryota</taxon>
        <taxon>Metazoa</taxon>
        <taxon>Ecdysozoa</taxon>
        <taxon>Nematoda</taxon>
        <taxon>Chromadorea</taxon>
        <taxon>Rhabditida</taxon>
        <taxon>Tylenchina</taxon>
        <taxon>Panagrolaimomorpha</taxon>
        <taxon>Strongyloidoidea</taxon>
        <taxon>Steinernematidae</taxon>
        <taxon>Steinernema</taxon>
    </lineage>
</organism>
<comment type="caution">
    <text evidence="1">The sequence shown here is derived from an EMBL/GenBank/DDBJ whole genome shotgun (WGS) entry which is preliminary data.</text>
</comment>
<gene>
    <name evidence="1" type="ORF">L596_020907</name>
</gene>
<sequence length="77" mass="8504">MSYLLETNVSIITLLMSYFESLFEDLSSCLKKENTSRSPVSETTIKLMFSDFLSDCFFIDIMCGPNGGPKGAKTVCG</sequence>
<evidence type="ECO:0000313" key="2">
    <source>
        <dbReference type="Proteomes" id="UP000298663"/>
    </source>
</evidence>
<proteinExistence type="predicted"/>
<reference evidence="1 2" key="1">
    <citation type="journal article" date="2015" name="Genome Biol.">
        <title>Comparative genomics of Steinernema reveals deeply conserved gene regulatory networks.</title>
        <authorList>
            <person name="Dillman A.R."/>
            <person name="Macchietto M."/>
            <person name="Porter C.F."/>
            <person name="Rogers A."/>
            <person name="Williams B."/>
            <person name="Antoshechkin I."/>
            <person name="Lee M.M."/>
            <person name="Goodwin Z."/>
            <person name="Lu X."/>
            <person name="Lewis E.E."/>
            <person name="Goodrich-Blair H."/>
            <person name="Stock S.P."/>
            <person name="Adams B.J."/>
            <person name="Sternberg P.W."/>
            <person name="Mortazavi A."/>
        </authorList>
    </citation>
    <scope>NUCLEOTIDE SEQUENCE [LARGE SCALE GENOMIC DNA]</scope>
    <source>
        <strain evidence="1 2">ALL</strain>
    </source>
</reference>
<dbReference type="EMBL" id="AZBU02000006">
    <property type="protein sequence ID" value="TKR73614.1"/>
    <property type="molecule type" value="Genomic_DNA"/>
</dbReference>
<protein>
    <submittedName>
        <fullName evidence="1">Uncharacterized protein</fullName>
    </submittedName>
</protein>
<keyword evidence="2" id="KW-1185">Reference proteome</keyword>
<evidence type="ECO:0000313" key="1">
    <source>
        <dbReference type="EMBL" id="TKR73614.1"/>
    </source>
</evidence>